<reference evidence="4 5" key="1">
    <citation type="submission" date="2019-02" db="EMBL/GenBank/DDBJ databases">
        <title>Genomic Encyclopedia of Type Strains, Phase IV (KMG-IV): sequencing the most valuable type-strain genomes for metagenomic binning, comparative biology and taxonomic classification.</title>
        <authorList>
            <person name="Goeker M."/>
        </authorList>
    </citation>
    <scope>NUCLEOTIDE SEQUENCE [LARGE SCALE GENOMIC DNA]</scope>
    <source>
        <strain evidence="4 5">DSM 45622</strain>
    </source>
</reference>
<dbReference type="Pfam" id="PF13556">
    <property type="entry name" value="HTH_30"/>
    <property type="match status" value="1"/>
</dbReference>
<feature type="domain" description="CdaR GGDEF-like" evidence="3">
    <location>
        <begin position="158"/>
        <end position="268"/>
    </location>
</feature>
<dbReference type="InterPro" id="IPR051448">
    <property type="entry name" value="CdaR-like_regulators"/>
</dbReference>
<dbReference type="InterPro" id="IPR042070">
    <property type="entry name" value="PucR_C-HTH_sf"/>
</dbReference>
<evidence type="ECO:0000313" key="4">
    <source>
        <dbReference type="EMBL" id="RZS89667.1"/>
    </source>
</evidence>
<evidence type="ECO:0000313" key="5">
    <source>
        <dbReference type="Proteomes" id="UP000293638"/>
    </source>
</evidence>
<evidence type="ECO:0000256" key="1">
    <source>
        <dbReference type="ARBA" id="ARBA00006754"/>
    </source>
</evidence>
<proteinExistence type="inferred from homology"/>
<gene>
    <name evidence="4" type="ORF">EV189_1438</name>
</gene>
<evidence type="ECO:0000259" key="2">
    <source>
        <dbReference type="Pfam" id="PF13556"/>
    </source>
</evidence>
<dbReference type="RefSeq" id="WP_231116155.1">
    <property type="nucleotide sequence ID" value="NZ_SGXD01000002.1"/>
</dbReference>
<dbReference type="Gene3D" id="1.10.10.2840">
    <property type="entry name" value="PucR C-terminal helix-turn-helix domain"/>
    <property type="match status" value="1"/>
</dbReference>
<protein>
    <submittedName>
        <fullName evidence="4">CdaR family transcriptional regulator</fullName>
    </submittedName>
</protein>
<dbReference type="AlphaFoldDB" id="A0A4Q7NRH7"/>
<evidence type="ECO:0000259" key="3">
    <source>
        <dbReference type="Pfam" id="PF17853"/>
    </source>
</evidence>
<dbReference type="PANTHER" id="PTHR33744">
    <property type="entry name" value="CARBOHYDRATE DIACID REGULATOR"/>
    <property type="match status" value="1"/>
</dbReference>
<comment type="caution">
    <text evidence="4">The sequence shown here is derived from an EMBL/GenBank/DDBJ whole genome shotgun (WGS) entry which is preliminary data.</text>
</comment>
<comment type="similarity">
    <text evidence="1">Belongs to the CdaR family.</text>
</comment>
<sequence>MPAADVTRLQAALGALTTTATGRMEQSLPWYAAMPPSERSWVGLVVQAGIAALVDWVRDPAAPRAVSADVFGTAPRELARAVSLQQTVELVRLTIAVVEEAIPDLAAPGEESLLREAVLRYSREVAFAAAQVYAQAAERRGSWDMRLEALVVDALFRGEVDEGTRSRAAALGWALDTPCVAVVGAAPTVEGDAAVEGAARLARTAGCEALAAVQGDRLVVLLAVPAGTDGLAQARALLAAYGPGPVVVGPLAGDLVSAARSARAAASGVRAAAAWPAAPRPVTSADLLPERALLGEEEARAALVTAVCAPLAAAGSGLLETLEAYLEQAGSLEGAARMLFVHTNTVRYRLRRVTDLTGYAPADPRDAFTLRLALVLGRLQG</sequence>
<dbReference type="InterPro" id="IPR025736">
    <property type="entry name" value="PucR_C-HTH_dom"/>
</dbReference>
<dbReference type="Proteomes" id="UP000293638">
    <property type="component" value="Unassembled WGS sequence"/>
</dbReference>
<keyword evidence="5" id="KW-1185">Reference proteome</keyword>
<feature type="domain" description="PucR C-terminal helix-turn-helix" evidence="2">
    <location>
        <begin position="318"/>
        <end position="375"/>
    </location>
</feature>
<dbReference type="InterPro" id="IPR041522">
    <property type="entry name" value="CdaR_GGDEF"/>
</dbReference>
<organism evidence="4 5">
    <name type="scientific">Motilibacter rhizosphaerae</name>
    <dbReference type="NCBI Taxonomy" id="598652"/>
    <lineage>
        <taxon>Bacteria</taxon>
        <taxon>Bacillati</taxon>
        <taxon>Actinomycetota</taxon>
        <taxon>Actinomycetes</taxon>
        <taxon>Motilibacterales</taxon>
        <taxon>Motilibacteraceae</taxon>
        <taxon>Motilibacter</taxon>
    </lineage>
</organism>
<dbReference type="Pfam" id="PF17853">
    <property type="entry name" value="GGDEF_2"/>
    <property type="match status" value="1"/>
</dbReference>
<dbReference type="PANTHER" id="PTHR33744:SF7">
    <property type="entry name" value="PUCR FAMILY TRANSCRIPTIONAL REGULATOR"/>
    <property type="match status" value="1"/>
</dbReference>
<accession>A0A4Q7NRH7</accession>
<dbReference type="EMBL" id="SGXD01000002">
    <property type="protein sequence ID" value="RZS89667.1"/>
    <property type="molecule type" value="Genomic_DNA"/>
</dbReference>
<name>A0A4Q7NRH7_9ACTN</name>